<protein>
    <submittedName>
        <fullName evidence="7">Heat shock factor family protein</fullName>
    </submittedName>
</protein>
<keyword evidence="2" id="KW-0238">DNA-binding</keyword>
<comment type="caution">
    <text evidence="7">The sequence shown here is derived from an EMBL/GenBank/DDBJ whole genome shotgun (WGS) entry which is preliminary data.</text>
</comment>
<evidence type="ECO:0000256" key="5">
    <source>
        <dbReference type="SAM" id="MobiDB-lite"/>
    </source>
</evidence>
<keyword evidence="8" id="KW-1185">Reference proteome</keyword>
<evidence type="ECO:0000313" key="7">
    <source>
        <dbReference type="EMBL" id="KAK1739972.1"/>
    </source>
</evidence>
<proteinExistence type="inferred from homology"/>
<evidence type="ECO:0000256" key="2">
    <source>
        <dbReference type="ARBA" id="ARBA00023125"/>
    </source>
</evidence>
<dbReference type="PANTHER" id="PTHR10015">
    <property type="entry name" value="HEAT SHOCK TRANSCRIPTION FACTOR"/>
    <property type="match status" value="1"/>
</dbReference>
<dbReference type="InterPro" id="IPR036390">
    <property type="entry name" value="WH_DNA-bd_sf"/>
</dbReference>
<evidence type="ECO:0000256" key="1">
    <source>
        <dbReference type="ARBA" id="ARBA00004123"/>
    </source>
</evidence>
<dbReference type="SMART" id="SM00415">
    <property type="entry name" value="HSF"/>
    <property type="match status" value="1"/>
</dbReference>
<evidence type="ECO:0000259" key="6">
    <source>
        <dbReference type="SMART" id="SM00415"/>
    </source>
</evidence>
<dbReference type="PANTHER" id="PTHR10015:SF206">
    <property type="entry name" value="HSF-TYPE DNA-BINDING DOMAIN-CONTAINING PROTEIN"/>
    <property type="match status" value="1"/>
</dbReference>
<dbReference type="InterPro" id="IPR036388">
    <property type="entry name" value="WH-like_DNA-bd_sf"/>
</dbReference>
<name>A0AAD8Y6J8_9STRA</name>
<evidence type="ECO:0000256" key="3">
    <source>
        <dbReference type="ARBA" id="ARBA00023242"/>
    </source>
</evidence>
<dbReference type="EMBL" id="JATAAI010000017">
    <property type="protein sequence ID" value="KAK1739972.1"/>
    <property type="molecule type" value="Genomic_DNA"/>
</dbReference>
<gene>
    <name evidence="7" type="ORF">QTG54_009731</name>
</gene>
<accession>A0AAD8Y6J8</accession>
<dbReference type="Gene3D" id="1.10.10.10">
    <property type="entry name" value="Winged helix-like DNA-binding domain superfamily/Winged helix DNA-binding domain"/>
    <property type="match status" value="1"/>
</dbReference>
<dbReference type="Proteomes" id="UP001224775">
    <property type="component" value="Unassembled WGS sequence"/>
</dbReference>
<feature type="region of interest" description="Disordered" evidence="5">
    <location>
        <begin position="1"/>
        <end position="21"/>
    </location>
</feature>
<evidence type="ECO:0000313" key="8">
    <source>
        <dbReference type="Proteomes" id="UP001224775"/>
    </source>
</evidence>
<organism evidence="7 8">
    <name type="scientific">Skeletonema marinoi</name>
    <dbReference type="NCBI Taxonomy" id="267567"/>
    <lineage>
        <taxon>Eukaryota</taxon>
        <taxon>Sar</taxon>
        <taxon>Stramenopiles</taxon>
        <taxon>Ochrophyta</taxon>
        <taxon>Bacillariophyta</taxon>
        <taxon>Coscinodiscophyceae</taxon>
        <taxon>Thalassiosirophycidae</taxon>
        <taxon>Thalassiosirales</taxon>
        <taxon>Skeletonemataceae</taxon>
        <taxon>Skeletonema</taxon>
        <taxon>Skeletonema marinoi-dohrnii complex</taxon>
    </lineage>
</organism>
<dbReference type="GO" id="GO:0003700">
    <property type="term" value="F:DNA-binding transcription factor activity"/>
    <property type="evidence" value="ECO:0007669"/>
    <property type="project" value="InterPro"/>
</dbReference>
<dbReference type="FunFam" id="1.10.10.10:FF:000479">
    <property type="entry name" value="Predicted protein"/>
    <property type="match status" value="1"/>
</dbReference>
<dbReference type="GO" id="GO:0043565">
    <property type="term" value="F:sequence-specific DNA binding"/>
    <property type="evidence" value="ECO:0007669"/>
    <property type="project" value="InterPro"/>
</dbReference>
<feature type="domain" description="HSF-type DNA-binding" evidence="6">
    <location>
        <begin position="23"/>
        <end position="121"/>
    </location>
</feature>
<keyword evidence="3" id="KW-0539">Nucleus</keyword>
<feature type="compositionally biased region" description="Polar residues" evidence="5">
    <location>
        <begin position="1"/>
        <end position="20"/>
    </location>
</feature>
<dbReference type="InterPro" id="IPR000232">
    <property type="entry name" value="HSF_DNA-bd"/>
</dbReference>
<reference evidence="7" key="1">
    <citation type="submission" date="2023-06" db="EMBL/GenBank/DDBJ databases">
        <title>Survivors Of The Sea: Transcriptome response of Skeletonema marinoi to long-term dormancy.</title>
        <authorList>
            <person name="Pinder M.I.M."/>
            <person name="Kourtchenko O."/>
            <person name="Robertson E.K."/>
            <person name="Larsson T."/>
            <person name="Maumus F."/>
            <person name="Osuna-Cruz C.M."/>
            <person name="Vancaester E."/>
            <person name="Stenow R."/>
            <person name="Vandepoele K."/>
            <person name="Ploug H."/>
            <person name="Bruchert V."/>
            <person name="Godhe A."/>
            <person name="Topel M."/>
        </authorList>
    </citation>
    <scope>NUCLEOTIDE SEQUENCE</scope>
    <source>
        <strain evidence="7">R05AC</strain>
    </source>
</reference>
<dbReference type="AlphaFoldDB" id="A0AAD8Y6J8"/>
<dbReference type="GO" id="GO:0005634">
    <property type="term" value="C:nucleus"/>
    <property type="evidence" value="ECO:0007669"/>
    <property type="project" value="UniProtKB-SubCell"/>
</dbReference>
<dbReference type="SUPFAM" id="SSF46785">
    <property type="entry name" value="Winged helix' DNA-binding domain"/>
    <property type="match status" value="1"/>
</dbReference>
<sequence>MNVNQTTPTNNMTASSSSTPRRTKAEFPIKVYAMLELADNIFEFAQAVTWLPHGRAFGIHNKVKFMEEVVPMFFNQTKIRSFNRQLHLWGFRRIGRGDEQVWHHDNFLRGKPEDMKHMVRTKIKGNTAISSEDVIVPNFDDLPPLPVCNKRPTAILDVMEDAIMKLPSASASGAITHCGSTMPTVSPPQPQPGIFNGDCQMVLPNHFNLDCNQDEEIPSPPLFQRRVSTESEFMMHPCIPIMHCHLPLQAGNIELTQPMHETSMEGSSHQAQSHIMCQDDFNDLCFSPLKQNNEDFEPLSFMDDNAPCDDFASFIEGAIHQIGGVA</sequence>
<comment type="subcellular location">
    <subcellularLocation>
        <location evidence="1">Nucleus</location>
    </subcellularLocation>
</comment>
<evidence type="ECO:0000256" key="4">
    <source>
        <dbReference type="RuleBase" id="RU004020"/>
    </source>
</evidence>
<dbReference type="Pfam" id="PF00447">
    <property type="entry name" value="HSF_DNA-bind"/>
    <property type="match status" value="1"/>
</dbReference>
<keyword evidence="7" id="KW-0346">Stress response</keyword>
<comment type="similarity">
    <text evidence="4">Belongs to the HSF family.</text>
</comment>